<name>A0AAV7WNK0_PLEWA</name>
<organism evidence="2 3">
    <name type="scientific">Pleurodeles waltl</name>
    <name type="common">Iberian ribbed newt</name>
    <dbReference type="NCBI Taxonomy" id="8319"/>
    <lineage>
        <taxon>Eukaryota</taxon>
        <taxon>Metazoa</taxon>
        <taxon>Chordata</taxon>
        <taxon>Craniata</taxon>
        <taxon>Vertebrata</taxon>
        <taxon>Euteleostomi</taxon>
        <taxon>Amphibia</taxon>
        <taxon>Batrachia</taxon>
        <taxon>Caudata</taxon>
        <taxon>Salamandroidea</taxon>
        <taxon>Salamandridae</taxon>
        <taxon>Pleurodelinae</taxon>
        <taxon>Pleurodeles</taxon>
    </lineage>
</organism>
<gene>
    <name evidence="2" type="ORF">NDU88_003148</name>
</gene>
<evidence type="ECO:0000313" key="2">
    <source>
        <dbReference type="EMBL" id="KAJ1215540.1"/>
    </source>
</evidence>
<sequence>MQLGGKNQSDISGKTAADNTVRGTGACPAARWPRVSEAPPATFNLLATTYDPYCIYRCRSIRVEACINGKLMLLRRSWATEAWSESGTDRKLVRCKGRPGLAGLPTTRLQRDRPSSGGLRHA</sequence>
<protein>
    <submittedName>
        <fullName evidence="2">Uncharacterized protein</fullName>
    </submittedName>
</protein>
<dbReference type="Proteomes" id="UP001066276">
    <property type="component" value="Chromosome 1_1"/>
</dbReference>
<evidence type="ECO:0000256" key="1">
    <source>
        <dbReference type="SAM" id="MobiDB-lite"/>
    </source>
</evidence>
<dbReference type="EMBL" id="JANPWB010000001">
    <property type="protein sequence ID" value="KAJ1215540.1"/>
    <property type="molecule type" value="Genomic_DNA"/>
</dbReference>
<feature type="region of interest" description="Disordered" evidence="1">
    <location>
        <begin position="1"/>
        <end position="25"/>
    </location>
</feature>
<keyword evidence="3" id="KW-1185">Reference proteome</keyword>
<dbReference type="AlphaFoldDB" id="A0AAV7WNK0"/>
<evidence type="ECO:0000313" key="3">
    <source>
        <dbReference type="Proteomes" id="UP001066276"/>
    </source>
</evidence>
<feature type="compositionally biased region" description="Polar residues" evidence="1">
    <location>
        <begin position="1"/>
        <end position="22"/>
    </location>
</feature>
<reference evidence="2" key="1">
    <citation type="journal article" date="2022" name="bioRxiv">
        <title>Sequencing and chromosome-scale assembly of the giantPleurodeles waltlgenome.</title>
        <authorList>
            <person name="Brown T."/>
            <person name="Elewa A."/>
            <person name="Iarovenko S."/>
            <person name="Subramanian E."/>
            <person name="Araus A.J."/>
            <person name="Petzold A."/>
            <person name="Susuki M."/>
            <person name="Suzuki K.-i.T."/>
            <person name="Hayashi T."/>
            <person name="Toyoda A."/>
            <person name="Oliveira C."/>
            <person name="Osipova E."/>
            <person name="Leigh N.D."/>
            <person name="Simon A."/>
            <person name="Yun M.H."/>
        </authorList>
    </citation>
    <scope>NUCLEOTIDE SEQUENCE</scope>
    <source>
        <strain evidence="2">20211129_DDA</strain>
        <tissue evidence="2">Liver</tissue>
    </source>
</reference>
<feature type="region of interest" description="Disordered" evidence="1">
    <location>
        <begin position="96"/>
        <end position="122"/>
    </location>
</feature>
<accession>A0AAV7WNK0</accession>
<proteinExistence type="predicted"/>
<comment type="caution">
    <text evidence="2">The sequence shown here is derived from an EMBL/GenBank/DDBJ whole genome shotgun (WGS) entry which is preliminary data.</text>
</comment>